<dbReference type="Pfam" id="PF10607">
    <property type="entry name" value="CTLH"/>
    <property type="match status" value="1"/>
</dbReference>
<dbReference type="SMART" id="SM00757">
    <property type="entry name" value="CRA"/>
    <property type="match status" value="1"/>
</dbReference>
<evidence type="ECO:0000256" key="3">
    <source>
        <dbReference type="ARBA" id="ARBA00022723"/>
    </source>
</evidence>
<dbReference type="GO" id="GO:0008270">
    <property type="term" value="F:zinc ion binding"/>
    <property type="evidence" value="ECO:0007669"/>
    <property type="project" value="UniProtKB-KW"/>
</dbReference>
<dbReference type="GO" id="GO:0061630">
    <property type="term" value="F:ubiquitin protein ligase activity"/>
    <property type="evidence" value="ECO:0007669"/>
    <property type="project" value="InterPro"/>
</dbReference>
<reference evidence="10" key="1">
    <citation type="submission" date="2021-12" db="EMBL/GenBank/DDBJ databases">
        <title>Prjna785345.</title>
        <authorList>
            <person name="Rujirawat T."/>
            <person name="Krajaejun T."/>
        </authorList>
    </citation>
    <scope>NUCLEOTIDE SEQUENCE</scope>
    <source>
        <strain evidence="10">Pi057C3</strain>
    </source>
</reference>
<evidence type="ECO:0000256" key="2">
    <source>
        <dbReference type="ARBA" id="ARBA00022490"/>
    </source>
</evidence>
<comment type="subcellular location">
    <subcellularLocation>
        <location evidence="1">Cytoplasm</location>
    </subcellularLocation>
</comment>
<keyword evidence="5" id="KW-0862">Zinc</keyword>
<dbReference type="InterPro" id="IPR024964">
    <property type="entry name" value="CTLH/CRA"/>
</dbReference>
<proteinExistence type="predicted"/>
<dbReference type="AlphaFoldDB" id="A0AAD5Q8L2"/>
<feature type="domain" description="RING-Gid-type" evidence="9">
    <location>
        <begin position="407"/>
        <end position="479"/>
    </location>
</feature>
<dbReference type="InterPro" id="IPR045098">
    <property type="entry name" value="Fyv10_fam"/>
</dbReference>
<evidence type="ECO:0000313" key="10">
    <source>
        <dbReference type="EMBL" id="KAJ0405390.1"/>
    </source>
</evidence>
<evidence type="ECO:0000256" key="4">
    <source>
        <dbReference type="ARBA" id="ARBA00022771"/>
    </source>
</evidence>
<feature type="region of interest" description="Disordered" evidence="7">
    <location>
        <begin position="312"/>
        <end position="398"/>
    </location>
</feature>
<evidence type="ECO:0000259" key="8">
    <source>
        <dbReference type="PROSITE" id="PS50897"/>
    </source>
</evidence>
<organism evidence="10 11">
    <name type="scientific">Pythium insidiosum</name>
    <name type="common">Pythiosis disease agent</name>
    <dbReference type="NCBI Taxonomy" id="114742"/>
    <lineage>
        <taxon>Eukaryota</taxon>
        <taxon>Sar</taxon>
        <taxon>Stramenopiles</taxon>
        <taxon>Oomycota</taxon>
        <taxon>Peronosporomycetes</taxon>
        <taxon>Pythiales</taxon>
        <taxon>Pythiaceae</taxon>
        <taxon>Pythium</taxon>
    </lineage>
</organism>
<sequence length="494" mass="56135">MEELLHPLLRVPFEKANKSFRLFHKQLTRDVAAVQRQITTMRQEQPAAQHAAVAETIARLEAIADEIRRVQMQSKTFLAEQQREVEACVSRVQFAATSTSHSDEEAPKQKQSKRAQHEARLVADYLLCRGYVDSSRLVQEKKGVGFLVDHEMHVEHQSILTDLHAHNLCTAIAWCAENGSRLRRMQSRLEFQLRLQEFIELVRSDKKLEAIQYAQAHLTPLTMQHEDEETRKSMMDSIQEAMATLAFKSPDQCGVESYSRLFSGERWLMLKDLFRTTFFEVYGIHNPPSLCVALYAGLSTLNTRTCRRTREARAAALKRPAQSGATEGNEEVEVRDKKDAKQFDDGTAPRRGKKIRLVPDNDKDEEDDGEGRDRRRTKRKHSKKRSKLDSSDSTVDAFDDSTMVPLCPTCSEVGGRLCEALPFAHHPHSRLVCRVTQAVMNEHNRPLVLPNGFVYSQQAVDQLTTEAPGSQGSIHCPETRDVFAVSDLKPVYIL</sequence>
<dbReference type="GO" id="GO:0043161">
    <property type="term" value="P:proteasome-mediated ubiquitin-dependent protein catabolic process"/>
    <property type="evidence" value="ECO:0007669"/>
    <property type="project" value="InterPro"/>
</dbReference>
<feature type="zinc finger region" description="RING-Gid-type" evidence="6">
    <location>
        <begin position="407"/>
        <end position="479"/>
    </location>
</feature>
<name>A0AAD5Q8L2_PYTIN</name>
<evidence type="ECO:0000256" key="5">
    <source>
        <dbReference type="ARBA" id="ARBA00022833"/>
    </source>
</evidence>
<evidence type="ECO:0000313" key="11">
    <source>
        <dbReference type="Proteomes" id="UP001209570"/>
    </source>
</evidence>
<dbReference type="SUPFAM" id="SSF57850">
    <property type="entry name" value="RING/U-box"/>
    <property type="match status" value="1"/>
</dbReference>
<dbReference type="InterPro" id="IPR006595">
    <property type="entry name" value="CTLH_C"/>
</dbReference>
<dbReference type="PROSITE" id="PS50897">
    <property type="entry name" value="CTLH"/>
    <property type="match status" value="1"/>
</dbReference>
<dbReference type="CDD" id="cd16659">
    <property type="entry name" value="RING-Ubox_Emp"/>
    <property type="match status" value="1"/>
</dbReference>
<dbReference type="InterPro" id="IPR044063">
    <property type="entry name" value="ZF_RING_GID"/>
</dbReference>
<keyword evidence="2" id="KW-0963">Cytoplasm</keyword>
<dbReference type="Proteomes" id="UP001209570">
    <property type="component" value="Unassembled WGS sequence"/>
</dbReference>
<feature type="domain" description="CTLH" evidence="8">
    <location>
        <begin position="152"/>
        <end position="209"/>
    </location>
</feature>
<feature type="compositionally biased region" description="Basic and acidic residues" evidence="7">
    <location>
        <begin position="332"/>
        <end position="348"/>
    </location>
</feature>
<dbReference type="PANTHER" id="PTHR12170">
    <property type="entry name" value="MACROPHAGE ERYTHROBLAST ATTACHER-RELATED"/>
    <property type="match status" value="1"/>
</dbReference>
<accession>A0AAD5Q8L2</accession>
<evidence type="ECO:0000259" key="9">
    <source>
        <dbReference type="PROSITE" id="PS51867"/>
    </source>
</evidence>
<dbReference type="EMBL" id="JAKCXM010000046">
    <property type="protein sequence ID" value="KAJ0405390.1"/>
    <property type="molecule type" value="Genomic_DNA"/>
</dbReference>
<evidence type="ECO:0000256" key="1">
    <source>
        <dbReference type="ARBA" id="ARBA00004496"/>
    </source>
</evidence>
<dbReference type="GO" id="GO:0005634">
    <property type="term" value="C:nucleus"/>
    <property type="evidence" value="ECO:0007669"/>
    <property type="project" value="TreeGrafter"/>
</dbReference>
<dbReference type="PROSITE" id="PS51867">
    <property type="entry name" value="ZF_RING_GID"/>
    <property type="match status" value="1"/>
</dbReference>
<evidence type="ECO:0000256" key="7">
    <source>
        <dbReference type="SAM" id="MobiDB-lite"/>
    </source>
</evidence>
<dbReference type="SMART" id="SM00668">
    <property type="entry name" value="CTLH"/>
    <property type="match status" value="1"/>
</dbReference>
<evidence type="ECO:0000256" key="6">
    <source>
        <dbReference type="PROSITE-ProRule" id="PRU01215"/>
    </source>
</evidence>
<keyword evidence="3" id="KW-0479">Metal-binding</keyword>
<gene>
    <name evidence="10" type="ORF">P43SY_000269</name>
</gene>
<keyword evidence="4 6" id="KW-0863">Zinc-finger</keyword>
<keyword evidence="11" id="KW-1185">Reference proteome</keyword>
<dbReference type="GO" id="GO:0005737">
    <property type="term" value="C:cytoplasm"/>
    <property type="evidence" value="ECO:0007669"/>
    <property type="project" value="UniProtKB-SubCell"/>
</dbReference>
<dbReference type="GO" id="GO:0034657">
    <property type="term" value="C:GID complex"/>
    <property type="evidence" value="ECO:0007669"/>
    <property type="project" value="TreeGrafter"/>
</dbReference>
<feature type="compositionally biased region" description="Basic residues" evidence="7">
    <location>
        <begin position="374"/>
        <end position="386"/>
    </location>
</feature>
<comment type="caution">
    <text evidence="10">The sequence shown here is derived from an EMBL/GenBank/DDBJ whole genome shotgun (WGS) entry which is preliminary data.</text>
</comment>
<dbReference type="InterPro" id="IPR013144">
    <property type="entry name" value="CRA_dom"/>
</dbReference>
<dbReference type="PANTHER" id="PTHR12170:SF2">
    <property type="entry name" value="E3 UBIQUITIN-PROTEIN TRANSFERASE MAEA"/>
    <property type="match status" value="1"/>
</dbReference>
<evidence type="ECO:0008006" key="12">
    <source>
        <dbReference type="Google" id="ProtNLM"/>
    </source>
</evidence>
<protein>
    <recommendedName>
        <fullName evidence="12">Macrophage erythroblast attacher</fullName>
    </recommendedName>
</protein>